<dbReference type="InterPro" id="IPR036388">
    <property type="entry name" value="WH-like_DNA-bd_sf"/>
</dbReference>
<reference evidence="6 7" key="1">
    <citation type="submission" date="2019-06" db="EMBL/GenBank/DDBJ databases">
        <authorList>
            <person name="Li M."/>
        </authorList>
    </citation>
    <scope>NUCLEOTIDE SEQUENCE [LARGE SCALE GENOMIC DNA]</scope>
    <source>
        <strain evidence="6 7">BGMRC2036</strain>
    </source>
</reference>
<dbReference type="Pfam" id="PF00126">
    <property type="entry name" value="HTH_1"/>
    <property type="match status" value="1"/>
</dbReference>
<dbReference type="SUPFAM" id="SSF46785">
    <property type="entry name" value="Winged helix' DNA-binding domain"/>
    <property type="match status" value="1"/>
</dbReference>
<name>A0A506TZZ4_9HYPH</name>
<dbReference type="EMBL" id="VHLG01000020">
    <property type="protein sequence ID" value="TPW27090.1"/>
    <property type="molecule type" value="Genomic_DNA"/>
</dbReference>
<organism evidence="6 7">
    <name type="scientific">Martelella alba</name>
    <dbReference type="NCBI Taxonomy" id="2590451"/>
    <lineage>
        <taxon>Bacteria</taxon>
        <taxon>Pseudomonadati</taxon>
        <taxon>Pseudomonadota</taxon>
        <taxon>Alphaproteobacteria</taxon>
        <taxon>Hyphomicrobiales</taxon>
        <taxon>Aurantimonadaceae</taxon>
        <taxon>Martelella</taxon>
    </lineage>
</organism>
<dbReference type="SUPFAM" id="SSF53850">
    <property type="entry name" value="Periplasmic binding protein-like II"/>
    <property type="match status" value="1"/>
</dbReference>
<keyword evidence="4" id="KW-0804">Transcription</keyword>
<dbReference type="GO" id="GO:0003677">
    <property type="term" value="F:DNA binding"/>
    <property type="evidence" value="ECO:0007669"/>
    <property type="project" value="UniProtKB-KW"/>
</dbReference>
<dbReference type="InterPro" id="IPR036390">
    <property type="entry name" value="WH_DNA-bd_sf"/>
</dbReference>
<evidence type="ECO:0000256" key="1">
    <source>
        <dbReference type="ARBA" id="ARBA00009437"/>
    </source>
</evidence>
<dbReference type="OrthoDB" id="9813056at2"/>
<evidence type="ECO:0000256" key="3">
    <source>
        <dbReference type="ARBA" id="ARBA00023125"/>
    </source>
</evidence>
<dbReference type="PANTHER" id="PTHR30537">
    <property type="entry name" value="HTH-TYPE TRANSCRIPTIONAL REGULATOR"/>
    <property type="match status" value="1"/>
</dbReference>
<evidence type="ECO:0000256" key="4">
    <source>
        <dbReference type="ARBA" id="ARBA00023163"/>
    </source>
</evidence>
<protein>
    <submittedName>
        <fullName evidence="6">LysR family transcriptional regulator</fullName>
    </submittedName>
</protein>
<evidence type="ECO:0000259" key="5">
    <source>
        <dbReference type="PROSITE" id="PS50931"/>
    </source>
</evidence>
<dbReference type="InterPro" id="IPR005119">
    <property type="entry name" value="LysR_subst-bd"/>
</dbReference>
<dbReference type="AlphaFoldDB" id="A0A506TZZ4"/>
<evidence type="ECO:0000313" key="7">
    <source>
        <dbReference type="Proteomes" id="UP000318801"/>
    </source>
</evidence>
<evidence type="ECO:0000313" key="6">
    <source>
        <dbReference type="EMBL" id="TPW27090.1"/>
    </source>
</evidence>
<evidence type="ECO:0000256" key="2">
    <source>
        <dbReference type="ARBA" id="ARBA00023015"/>
    </source>
</evidence>
<dbReference type="CDD" id="cd08422">
    <property type="entry name" value="PBP2_CrgA_like"/>
    <property type="match status" value="1"/>
</dbReference>
<dbReference type="Proteomes" id="UP000318801">
    <property type="component" value="Unassembled WGS sequence"/>
</dbReference>
<dbReference type="Gene3D" id="3.40.190.290">
    <property type="match status" value="1"/>
</dbReference>
<dbReference type="Pfam" id="PF03466">
    <property type="entry name" value="LysR_substrate"/>
    <property type="match status" value="1"/>
</dbReference>
<keyword evidence="7" id="KW-1185">Reference proteome</keyword>
<dbReference type="PRINTS" id="PR00039">
    <property type="entry name" value="HTHLYSR"/>
</dbReference>
<accession>A0A506TZZ4</accession>
<dbReference type="Gene3D" id="1.10.10.10">
    <property type="entry name" value="Winged helix-like DNA-binding domain superfamily/Winged helix DNA-binding domain"/>
    <property type="match status" value="1"/>
</dbReference>
<comment type="similarity">
    <text evidence="1">Belongs to the LysR transcriptional regulatory family.</text>
</comment>
<dbReference type="RefSeq" id="WP_141151019.1">
    <property type="nucleotide sequence ID" value="NZ_VHLG01000020.1"/>
</dbReference>
<comment type="caution">
    <text evidence="6">The sequence shown here is derived from an EMBL/GenBank/DDBJ whole genome shotgun (WGS) entry which is preliminary data.</text>
</comment>
<keyword evidence="3" id="KW-0238">DNA-binding</keyword>
<proteinExistence type="inferred from homology"/>
<dbReference type="PROSITE" id="PS50931">
    <property type="entry name" value="HTH_LYSR"/>
    <property type="match status" value="1"/>
</dbReference>
<dbReference type="FunFam" id="1.10.10.10:FF:000001">
    <property type="entry name" value="LysR family transcriptional regulator"/>
    <property type="match status" value="1"/>
</dbReference>
<dbReference type="GO" id="GO:0003700">
    <property type="term" value="F:DNA-binding transcription factor activity"/>
    <property type="evidence" value="ECO:0007669"/>
    <property type="project" value="InterPro"/>
</dbReference>
<dbReference type="InterPro" id="IPR000847">
    <property type="entry name" value="LysR_HTH_N"/>
</dbReference>
<sequence>MKDLNDIRVFLAVAAHGSFAAAARELAMTAPSVTRAVSALEGRLGVQLFLRTTRSVSLTSAGAVYVARMRPLVEAMDAAAEAVRAEAGAAAGLIRLNGPLSFGQRILPDVVSGFRAENPAITLSVSLTDSFVDIMTAPFDLAIRISGPPDDKSSIWRKICPVRRVLVASPGFIAANGRPETPEALDRMPCLAFDADAVSETWELASAGRKRKVRAGHFIATNNGDLIAGLAENGAGVAMLPLFIVEEALEAGRLVQILDEWLPPELWLTLYYPSYDRLPMRVARFSDFFESYVTRIRPL</sequence>
<dbReference type="PANTHER" id="PTHR30537:SF5">
    <property type="entry name" value="HTH-TYPE TRANSCRIPTIONAL ACTIVATOR TTDR-RELATED"/>
    <property type="match status" value="1"/>
</dbReference>
<keyword evidence="2" id="KW-0805">Transcription regulation</keyword>
<gene>
    <name evidence="6" type="ORF">FJU08_21020</name>
</gene>
<dbReference type="InterPro" id="IPR058163">
    <property type="entry name" value="LysR-type_TF_proteobact-type"/>
</dbReference>
<feature type="domain" description="HTH lysR-type" evidence="5">
    <location>
        <begin position="1"/>
        <end position="59"/>
    </location>
</feature>